<dbReference type="Proteomes" id="UP001519667">
    <property type="component" value="Unassembled WGS sequence"/>
</dbReference>
<keyword evidence="2" id="KW-1185">Reference proteome</keyword>
<dbReference type="EMBL" id="JAGTIS010000001">
    <property type="protein sequence ID" value="MBT8765133.1"/>
    <property type="molecule type" value="Genomic_DNA"/>
</dbReference>
<comment type="caution">
    <text evidence="1">The sequence shown here is derived from an EMBL/GenBank/DDBJ whole genome shotgun (WGS) entry which is preliminary data.</text>
</comment>
<name>A0ABS5XBR8_9GAMM</name>
<sequence>MATNRSRRLRKKLCVEEFQELGFELHLNYKEGMSADAAMAFFERFLVEAIEANGLGFVGVHDYGFVCLGKRGSVSDVQRSEVESWLQKGHDEVASFNLSPLMDVWYPETPVNA</sequence>
<evidence type="ECO:0000313" key="2">
    <source>
        <dbReference type="Proteomes" id="UP001519667"/>
    </source>
</evidence>
<accession>A0ABS5XBR8</accession>
<proteinExistence type="predicted"/>
<dbReference type="PANTHER" id="PTHR38778">
    <property type="entry name" value="CYTOPLASMIC PROTEIN-RELATED"/>
    <property type="match status" value="1"/>
</dbReference>
<gene>
    <name evidence="1" type="ORF">J7302_03140</name>
</gene>
<dbReference type="RefSeq" id="WP_215370058.1">
    <property type="nucleotide sequence ID" value="NZ_JAGTIS010000001.1"/>
</dbReference>
<dbReference type="Pfam" id="PF04320">
    <property type="entry name" value="YggL_50S_bp"/>
    <property type="match status" value="1"/>
</dbReference>
<organism evidence="1 2">
    <name type="scientific">Metapseudomonas boanensis</name>
    <dbReference type="NCBI Taxonomy" id="2822138"/>
    <lineage>
        <taxon>Bacteria</taxon>
        <taxon>Pseudomonadati</taxon>
        <taxon>Pseudomonadota</taxon>
        <taxon>Gammaproteobacteria</taxon>
        <taxon>Pseudomonadales</taxon>
        <taxon>Pseudomonadaceae</taxon>
        <taxon>Metapseudomonas</taxon>
    </lineage>
</organism>
<dbReference type="InterPro" id="IPR007416">
    <property type="entry name" value="YggL_50S_bp"/>
</dbReference>
<reference evidence="1 2" key="1">
    <citation type="submission" date="2021-04" db="EMBL/GenBank/DDBJ databases">
        <title>Pseudomonas boanensis sp. nov., a bacterium isolated from river water used for household purposes in Boane District, Mozambique.</title>
        <authorList>
            <person name="Nicklasson M."/>
            <person name="Martin-Rodriguez A.J."/>
            <person name="Thorell K."/>
            <person name="Neves L."/>
            <person name="Mussagy A."/>
            <person name="Rydberg H.A."/>
            <person name="Hernroth B."/>
            <person name="Svensson-Stadler L."/>
            <person name="Sjoling A."/>
        </authorList>
    </citation>
    <scope>NUCLEOTIDE SEQUENCE [LARGE SCALE GENOMIC DNA]</scope>
    <source>
        <strain evidence="1 2">DB1</strain>
    </source>
</reference>
<dbReference type="PANTHER" id="PTHR38778:SF1">
    <property type="entry name" value="CYTOPLASMIC PROTEIN"/>
    <property type="match status" value="1"/>
</dbReference>
<evidence type="ECO:0000313" key="1">
    <source>
        <dbReference type="EMBL" id="MBT8765133.1"/>
    </source>
</evidence>
<protein>
    <submittedName>
        <fullName evidence="1">DUF469 family protein</fullName>
    </submittedName>
</protein>